<dbReference type="STRING" id="1612308.SAMN05444581_101370"/>
<feature type="binding site" evidence="14">
    <location>
        <begin position="310"/>
        <end position="316"/>
    </location>
    <ligand>
        <name>NADP(+)</name>
        <dbReference type="ChEBI" id="CHEBI:58349"/>
    </ligand>
</feature>
<evidence type="ECO:0000256" key="12">
    <source>
        <dbReference type="PIRNR" id="PIRNR006769"/>
    </source>
</evidence>
<dbReference type="GO" id="GO:0009231">
    <property type="term" value="P:riboflavin biosynthetic process"/>
    <property type="evidence" value="ECO:0007669"/>
    <property type="project" value="UniProtKB-UniPathway"/>
</dbReference>
<dbReference type="Proteomes" id="UP000198755">
    <property type="component" value="Unassembled WGS sequence"/>
</dbReference>
<comment type="pathway">
    <text evidence="2 12">Cofactor biosynthesis; riboflavin biosynthesis; 5-amino-6-(D-ribitylamino)uracil from GTP: step 2/4.</text>
</comment>
<evidence type="ECO:0000256" key="10">
    <source>
        <dbReference type="ARBA" id="ARBA00023002"/>
    </source>
</evidence>
<feature type="binding site" evidence="14">
    <location>
        <position position="165"/>
    </location>
    <ligand>
        <name>NADP(+)</name>
        <dbReference type="ChEBI" id="CHEBI:58349"/>
    </ligand>
</feature>
<dbReference type="Gene3D" id="3.40.140.10">
    <property type="entry name" value="Cytidine Deaminase, domain 2"/>
    <property type="match status" value="1"/>
</dbReference>
<dbReference type="PANTHER" id="PTHR38011">
    <property type="entry name" value="DIHYDROFOLATE REDUCTASE FAMILY PROTEIN (AFU_ORTHOLOGUE AFUA_8G06820)"/>
    <property type="match status" value="1"/>
</dbReference>
<feature type="binding site" evidence="14">
    <location>
        <position position="208"/>
    </location>
    <ligand>
        <name>NADP(+)</name>
        <dbReference type="ChEBI" id="CHEBI:58349"/>
    </ligand>
</feature>
<evidence type="ECO:0000256" key="4">
    <source>
        <dbReference type="ARBA" id="ARBA00005259"/>
    </source>
</evidence>
<evidence type="ECO:0000256" key="8">
    <source>
        <dbReference type="ARBA" id="ARBA00022833"/>
    </source>
</evidence>
<organism evidence="17 18">
    <name type="scientific">Methylocapsa palsarum</name>
    <dbReference type="NCBI Taxonomy" id="1612308"/>
    <lineage>
        <taxon>Bacteria</taxon>
        <taxon>Pseudomonadati</taxon>
        <taxon>Pseudomonadota</taxon>
        <taxon>Alphaproteobacteria</taxon>
        <taxon>Hyphomicrobiales</taxon>
        <taxon>Beijerinckiaceae</taxon>
        <taxon>Methylocapsa</taxon>
    </lineage>
</organism>
<comment type="similarity">
    <text evidence="4 12">In the N-terminal section; belongs to the cytidine and deoxycytidylate deaminase family.</text>
</comment>
<feature type="domain" description="CMP/dCMP-type deaminase" evidence="16">
    <location>
        <begin position="12"/>
        <end position="133"/>
    </location>
</feature>
<dbReference type="EC" id="3.5.4.26" evidence="12"/>
<feature type="binding site" evidence="14">
    <location>
        <position position="216"/>
    </location>
    <ligand>
        <name>substrate</name>
    </ligand>
</feature>
<evidence type="ECO:0000256" key="6">
    <source>
        <dbReference type="ARBA" id="ARBA00022619"/>
    </source>
</evidence>
<comment type="catalytic activity">
    <reaction evidence="12">
        <text>2,5-diamino-6-hydroxy-4-(5-phosphoribosylamino)-pyrimidine + H2O + H(+) = 5-amino-6-(5-phospho-D-ribosylamino)uracil + NH4(+)</text>
        <dbReference type="Rhea" id="RHEA:21868"/>
        <dbReference type="ChEBI" id="CHEBI:15377"/>
        <dbReference type="ChEBI" id="CHEBI:15378"/>
        <dbReference type="ChEBI" id="CHEBI:28938"/>
        <dbReference type="ChEBI" id="CHEBI:58453"/>
        <dbReference type="ChEBI" id="CHEBI:58614"/>
        <dbReference type="EC" id="3.5.4.26"/>
    </reaction>
</comment>
<comment type="pathway">
    <text evidence="3 12">Cofactor biosynthesis; riboflavin biosynthesis; 5-amino-6-(D-ribitylamino)uracil from GTP: step 3/4.</text>
</comment>
<comment type="catalytic activity">
    <reaction evidence="12">
        <text>5-amino-6-(5-phospho-D-ribitylamino)uracil + NADP(+) = 5-amino-6-(5-phospho-D-ribosylamino)uracil + NADPH + H(+)</text>
        <dbReference type="Rhea" id="RHEA:17845"/>
        <dbReference type="ChEBI" id="CHEBI:15378"/>
        <dbReference type="ChEBI" id="CHEBI:57783"/>
        <dbReference type="ChEBI" id="CHEBI:58349"/>
        <dbReference type="ChEBI" id="CHEBI:58421"/>
        <dbReference type="ChEBI" id="CHEBI:58453"/>
        <dbReference type="EC" id="1.1.1.193"/>
    </reaction>
</comment>
<comment type="cofactor">
    <cofactor evidence="12 15">
        <name>Zn(2+)</name>
        <dbReference type="ChEBI" id="CHEBI:29105"/>
    </cofactor>
    <text evidence="12 15">Binds 1 zinc ion.</text>
</comment>
<dbReference type="InterPro" id="IPR024072">
    <property type="entry name" value="DHFR-like_dom_sf"/>
</dbReference>
<evidence type="ECO:0000313" key="17">
    <source>
        <dbReference type="EMBL" id="SFK02907.1"/>
    </source>
</evidence>
<gene>
    <name evidence="17" type="ORF">SAMN05444581_101370</name>
</gene>
<dbReference type="NCBIfam" id="TIGR00326">
    <property type="entry name" value="eubact_ribD"/>
    <property type="match status" value="1"/>
</dbReference>
<feature type="binding site" evidence="14">
    <location>
        <position position="212"/>
    </location>
    <ligand>
        <name>NADP(+)</name>
        <dbReference type="ChEBI" id="CHEBI:58349"/>
    </ligand>
</feature>
<keyword evidence="12" id="KW-0378">Hydrolase</keyword>
<protein>
    <recommendedName>
        <fullName evidence="12">Riboflavin biosynthesis protein RibD</fullName>
    </recommendedName>
    <domain>
        <recommendedName>
            <fullName evidence="12">Diaminohydroxyphosphoribosylaminopyrimidine deaminase</fullName>
            <shortName evidence="12">DRAP deaminase</shortName>
            <ecNumber evidence="12">3.5.4.26</ecNumber>
        </recommendedName>
        <alternativeName>
            <fullName evidence="12">Riboflavin-specific deaminase</fullName>
        </alternativeName>
    </domain>
    <domain>
        <recommendedName>
            <fullName evidence="12">5-amino-6-(5-phosphoribosylamino)uracil reductase</fullName>
            <ecNumber evidence="12">1.1.1.193</ecNumber>
        </recommendedName>
        <alternativeName>
            <fullName evidence="12">HTP reductase</fullName>
        </alternativeName>
    </domain>
</protein>
<evidence type="ECO:0000256" key="9">
    <source>
        <dbReference type="ARBA" id="ARBA00022857"/>
    </source>
</evidence>
<evidence type="ECO:0000313" key="18">
    <source>
        <dbReference type="Proteomes" id="UP000198755"/>
    </source>
</evidence>
<evidence type="ECO:0000256" key="11">
    <source>
        <dbReference type="ARBA" id="ARBA00023268"/>
    </source>
</evidence>
<dbReference type="InterPro" id="IPR050765">
    <property type="entry name" value="Riboflavin_Biosynth_HTPR"/>
</dbReference>
<dbReference type="AlphaFoldDB" id="A0A1I3W8A0"/>
<dbReference type="RefSeq" id="WP_244532032.1">
    <property type="nucleotide sequence ID" value="NZ_FOSN01000001.1"/>
</dbReference>
<evidence type="ECO:0000256" key="14">
    <source>
        <dbReference type="PIRSR" id="PIRSR006769-2"/>
    </source>
</evidence>
<keyword evidence="18" id="KW-1185">Reference proteome</keyword>
<sequence>MTDREAPPPPLSDDSRFMAAALALGRRGLGVCAPNPAVGALIVNEGVVVGRGWTRPGGRPHAETEALREAGGSARGATLYATLEPCSHHGATPPCAEAIVAAGISRVVFAVGDPDPRVAGGGEAILAAAGISVTKGILENEARRANLGHMLRIAANRPMVTLKLAMTSDLYAAGSHHDPRLVITGAAANGLVHMMRAMHDAIMVGSGTILADDSLLSVRLPGLEARKPLRIVLDSELRLRIESFLVATARDIPSLVIAGEGAGEDSAARLRGAGVEVEFVPRDASGRVSLHAALELLAARGLTRIFSEGGPRLAAALIEQGLADEVNLLTSPKPLGRDGVLGLSPPTAAILADAARYSCVEARSIGADRLARYERAL</sequence>
<evidence type="ECO:0000256" key="3">
    <source>
        <dbReference type="ARBA" id="ARBA00004910"/>
    </source>
</evidence>
<dbReference type="GO" id="GO:0008835">
    <property type="term" value="F:diaminohydroxyphosphoribosylaminopyrimidine deaminase activity"/>
    <property type="evidence" value="ECO:0007669"/>
    <property type="project" value="UniProtKB-EC"/>
</dbReference>
<name>A0A1I3W8A0_9HYPH</name>
<dbReference type="PANTHER" id="PTHR38011:SF7">
    <property type="entry name" value="2,5-DIAMINO-6-RIBOSYLAMINO-4(3H)-PYRIMIDINONE 5'-PHOSPHATE REDUCTASE"/>
    <property type="match status" value="1"/>
</dbReference>
<keyword evidence="9 12" id="KW-0521">NADP</keyword>
<dbReference type="InterPro" id="IPR004794">
    <property type="entry name" value="Eubact_RibD"/>
</dbReference>
<dbReference type="CDD" id="cd01284">
    <property type="entry name" value="Riboflavin_deaminase-reductase"/>
    <property type="match status" value="1"/>
</dbReference>
<dbReference type="InterPro" id="IPR002734">
    <property type="entry name" value="RibDG_C"/>
</dbReference>
<evidence type="ECO:0000256" key="13">
    <source>
        <dbReference type="PIRSR" id="PIRSR006769-1"/>
    </source>
</evidence>
<evidence type="ECO:0000256" key="7">
    <source>
        <dbReference type="ARBA" id="ARBA00022723"/>
    </source>
</evidence>
<dbReference type="UniPathway" id="UPA00275">
    <property type="reaction ID" value="UER00401"/>
</dbReference>
<dbReference type="EC" id="1.1.1.193" evidence="12"/>
<keyword evidence="11" id="KW-0511">Multifunctional enzyme</keyword>
<evidence type="ECO:0000256" key="15">
    <source>
        <dbReference type="PIRSR" id="PIRSR006769-3"/>
    </source>
</evidence>
<keyword evidence="10 12" id="KW-0560">Oxidoreductase</keyword>
<dbReference type="Pfam" id="PF00383">
    <property type="entry name" value="dCMP_cyt_deam_1"/>
    <property type="match status" value="1"/>
</dbReference>
<dbReference type="PROSITE" id="PS51747">
    <property type="entry name" value="CYT_DCMP_DEAMINASES_2"/>
    <property type="match status" value="1"/>
</dbReference>
<feature type="binding site" evidence="15">
    <location>
        <position position="95"/>
    </location>
    <ligand>
        <name>Zn(2+)</name>
        <dbReference type="ChEBI" id="CHEBI:29105"/>
        <note>catalytic</note>
    </ligand>
</feature>
<proteinExistence type="inferred from homology"/>
<keyword evidence="6 12" id="KW-0686">Riboflavin biosynthesis</keyword>
<accession>A0A1I3W8A0</accession>
<feature type="active site" description="Proton donor" evidence="13">
    <location>
        <position position="63"/>
    </location>
</feature>
<dbReference type="InterPro" id="IPR002125">
    <property type="entry name" value="CMP_dCMP_dom"/>
</dbReference>
<keyword evidence="7 12" id="KW-0479">Metal-binding</keyword>
<dbReference type="InterPro" id="IPR016193">
    <property type="entry name" value="Cytidine_deaminase-like"/>
</dbReference>
<dbReference type="Gene3D" id="3.40.430.10">
    <property type="entry name" value="Dihydrofolate Reductase, subunit A"/>
    <property type="match status" value="1"/>
</dbReference>
<evidence type="ECO:0000256" key="2">
    <source>
        <dbReference type="ARBA" id="ARBA00004882"/>
    </source>
</evidence>
<feature type="binding site" evidence="15">
    <location>
        <position position="61"/>
    </location>
    <ligand>
        <name>Zn(2+)</name>
        <dbReference type="ChEBI" id="CHEBI:29105"/>
        <note>catalytic</note>
    </ligand>
</feature>
<evidence type="ECO:0000256" key="5">
    <source>
        <dbReference type="ARBA" id="ARBA00007417"/>
    </source>
</evidence>
<feature type="binding site" evidence="14">
    <location>
        <position position="235"/>
    </location>
    <ligand>
        <name>NADP(+)</name>
        <dbReference type="ChEBI" id="CHEBI:58349"/>
    </ligand>
</feature>
<reference evidence="17 18" key="1">
    <citation type="submission" date="2016-10" db="EMBL/GenBank/DDBJ databases">
        <authorList>
            <person name="de Groot N.N."/>
        </authorList>
    </citation>
    <scope>NUCLEOTIDE SEQUENCE [LARGE SCALE GENOMIC DNA]</scope>
    <source>
        <strain evidence="17 18">NE2</strain>
    </source>
</reference>
<feature type="binding site" evidence="14">
    <location>
        <position position="196"/>
    </location>
    <ligand>
        <name>substrate</name>
    </ligand>
</feature>
<evidence type="ECO:0000256" key="1">
    <source>
        <dbReference type="ARBA" id="ARBA00002151"/>
    </source>
</evidence>
<feature type="binding site" evidence="14">
    <location>
        <position position="308"/>
    </location>
    <ligand>
        <name>substrate</name>
    </ligand>
</feature>
<dbReference type="GO" id="GO:0008270">
    <property type="term" value="F:zinc ion binding"/>
    <property type="evidence" value="ECO:0007669"/>
    <property type="project" value="InterPro"/>
</dbReference>
<keyword evidence="8 12" id="KW-0862">Zinc</keyword>
<dbReference type="PIRSF" id="PIRSF006769">
    <property type="entry name" value="RibD"/>
    <property type="match status" value="1"/>
</dbReference>
<comment type="function">
    <text evidence="1 12">Converts 2,5-diamino-6-(ribosylamino)-4(3h)-pyrimidinone 5'-phosphate into 5-amino-6-(ribosylamino)-2,4(1h,3h)-pyrimidinedione 5'-phosphate.</text>
</comment>
<dbReference type="SUPFAM" id="SSF53927">
    <property type="entry name" value="Cytidine deaminase-like"/>
    <property type="match status" value="1"/>
</dbReference>
<dbReference type="SUPFAM" id="SSF53597">
    <property type="entry name" value="Dihydrofolate reductase-like"/>
    <property type="match status" value="1"/>
</dbReference>
<feature type="binding site" evidence="15">
    <location>
        <position position="86"/>
    </location>
    <ligand>
        <name>Zn(2+)</name>
        <dbReference type="ChEBI" id="CHEBI:29105"/>
        <note>catalytic</note>
    </ligand>
</feature>
<dbReference type="InterPro" id="IPR016192">
    <property type="entry name" value="APOBEC/CMP_deaminase_Zn-bd"/>
</dbReference>
<dbReference type="EMBL" id="FOSN01000001">
    <property type="protein sequence ID" value="SFK02907.1"/>
    <property type="molecule type" value="Genomic_DNA"/>
</dbReference>
<dbReference type="GO" id="GO:0008703">
    <property type="term" value="F:5-amino-6-(5-phosphoribosylamino)uracil reductase activity"/>
    <property type="evidence" value="ECO:0007669"/>
    <property type="project" value="UniProtKB-EC"/>
</dbReference>
<dbReference type="PROSITE" id="PS00903">
    <property type="entry name" value="CYT_DCMP_DEAMINASES_1"/>
    <property type="match status" value="1"/>
</dbReference>
<evidence type="ECO:0000259" key="16">
    <source>
        <dbReference type="PROSITE" id="PS51747"/>
    </source>
</evidence>
<feature type="binding site" evidence="14">
    <location>
        <position position="219"/>
    </location>
    <ligand>
        <name>substrate</name>
    </ligand>
</feature>
<comment type="similarity">
    <text evidence="5 12">In the C-terminal section; belongs to the HTP reductase family.</text>
</comment>
<dbReference type="Pfam" id="PF01872">
    <property type="entry name" value="RibD_C"/>
    <property type="match status" value="1"/>
</dbReference>